<dbReference type="HOGENOM" id="CLU_105420_0_0_6"/>
<sequence precursor="true">MAKSKGKFSTFSILIIFLLSVAVFVFASLYLEIRHKNELLVSEVQRLESSQVLLMVPDEQAEVVAKWMSENPEATKALLEQAKPKQEVKVSVGPGVVDSVVDTPVFDKNSTTAALEVSDKHVDETQPVSEVLPQAKRTENTIDDMIEVLPNEAVVPFQEAIEDTISTDEGDESRLIAPRTISEDEQGVKVIVLPHGGIRVTTREND</sequence>
<dbReference type="eggNOG" id="ENOG5031EE3">
    <property type="taxonomic scope" value="Bacteria"/>
</dbReference>
<evidence type="ECO:0000256" key="1">
    <source>
        <dbReference type="SAM" id="Phobius"/>
    </source>
</evidence>
<accession>B1KLK1</accession>
<evidence type="ECO:0008006" key="4">
    <source>
        <dbReference type="Google" id="ProtNLM"/>
    </source>
</evidence>
<keyword evidence="1" id="KW-0812">Transmembrane</keyword>
<dbReference type="EMBL" id="CP000961">
    <property type="protein sequence ID" value="ACA85926.1"/>
    <property type="molecule type" value="Genomic_DNA"/>
</dbReference>
<dbReference type="RefSeq" id="WP_012324272.1">
    <property type="nucleotide sequence ID" value="NC_010506.1"/>
</dbReference>
<feature type="transmembrane region" description="Helical" evidence="1">
    <location>
        <begin position="12"/>
        <end position="31"/>
    </location>
</feature>
<keyword evidence="1" id="KW-0472">Membrane</keyword>
<name>B1KLK1_SHEWM</name>
<protein>
    <recommendedName>
        <fullName evidence="4">Membrane anchored protein in chemotaxis locus</fullName>
    </recommendedName>
</protein>
<evidence type="ECO:0000313" key="2">
    <source>
        <dbReference type="EMBL" id="ACA85926.1"/>
    </source>
</evidence>
<dbReference type="STRING" id="392500.Swoo_1640"/>
<proteinExistence type="predicted"/>
<organism evidence="2 3">
    <name type="scientific">Shewanella woodyi (strain ATCC 51908 / MS32)</name>
    <dbReference type="NCBI Taxonomy" id="392500"/>
    <lineage>
        <taxon>Bacteria</taxon>
        <taxon>Pseudomonadati</taxon>
        <taxon>Pseudomonadota</taxon>
        <taxon>Gammaproteobacteria</taxon>
        <taxon>Alteromonadales</taxon>
        <taxon>Shewanellaceae</taxon>
        <taxon>Shewanella</taxon>
    </lineage>
</organism>
<dbReference type="KEGG" id="swd:Swoo_1640"/>
<reference evidence="2 3" key="1">
    <citation type="submission" date="2008-02" db="EMBL/GenBank/DDBJ databases">
        <title>Complete sequence of Shewanella woodyi ATCC 51908.</title>
        <authorList>
            <consortium name="US DOE Joint Genome Institute"/>
            <person name="Copeland A."/>
            <person name="Lucas S."/>
            <person name="Lapidus A."/>
            <person name="Glavina del Rio T."/>
            <person name="Dalin E."/>
            <person name="Tice H."/>
            <person name="Bruce D."/>
            <person name="Goodwin L."/>
            <person name="Pitluck S."/>
            <person name="Sims D."/>
            <person name="Brettin T."/>
            <person name="Detter J.C."/>
            <person name="Han C."/>
            <person name="Kuske C.R."/>
            <person name="Schmutz J."/>
            <person name="Larimer F."/>
            <person name="Land M."/>
            <person name="Hauser L."/>
            <person name="Kyrpides N."/>
            <person name="Lykidis A."/>
            <person name="Zhao J.-S."/>
            <person name="Richardson P."/>
        </authorList>
    </citation>
    <scope>NUCLEOTIDE SEQUENCE [LARGE SCALE GENOMIC DNA]</scope>
    <source>
        <strain evidence="3">ATCC 51908 / MS32</strain>
    </source>
</reference>
<keyword evidence="1" id="KW-1133">Transmembrane helix</keyword>
<gene>
    <name evidence="2" type="ordered locus">Swoo_1640</name>
</gene>
<keyword evidence="3" id="KW-1185">Reference proteome</keyword>
<evidence type="ECO:0000313" key="3">
    <source>
        <dbReference type="Proteomes" id="UP000002168"/>
    </source>
</evidence>
<dbReference type="Proteomes" id="UP000002168">
    <property type="component" value="Chromosome"/>
</dbReference>
<dbReference type="AlphaFoldDB" id="B1KLK1"/>